<comment type="caution">
    <text evidence="2">The sequence shown here is derived from an EMBL/GenBank/DDBJ whole genome shotgun (WGS) entry which is preliminary data.</text>
</comment>
<reference evidence="2 3" key="1">
    <citation type="submission" date="2019-03" db="EMBL/GenBank/DDBJ databases">
        <title>Draft genome sequences of novel Actinobacteria.</title>
        <authorList>
            <person name="Sahin N."/>
            <person name="Ay H."/>
            <person name="Saygin H."/>
        </authorList>
    </citation>
    <scope>NUCLEOTIDE SEQUENCE [LARGE SCALE GENOMIC DNA]</scope>
    <source>
        <strain evidence="2 3">DSM 45347</strain>
    </source>
</reference>
<dbReference type="EMBL" id="SMJW01000255">
    <property type="protein sequence ID" value="TDC06902.1"/>
    <property type="molecule type" value="Genomic_DNA"/>
</dbReference>
<proteinExistence type="predicted"/>
<evidence type="ECO:0000313" key="1">
    <source>
        <dbReference type="EMBL" id="NEA26577.1"/>
    </source>
</evidence>
<dbReference type="Proteomes" id="UP000475532">
    <property type="component" value="Unassembled WGS sequence"/>
</dbReference>
<dbReference type="AlphaFoldDB" id="A0A4R4NIZ4"/>
<evidence type="ECO:0000313" key="2">
    <source>
        <dbReference type="EMBL" id="TDC06902.1"/>
    </source>
</evidence>
<protein>
    <submittedName>
        <fullName evidence="2">Uncharacterized protein</fullName>
    </submittedName>
</protein>
<accession>A0A4R4NIZ4</accession>
<organism evidence="2 3">
    <name type="scientific">Actinomadura bangladeshensis</name>
    <dbReference type="NCBI Taxonomy" id="453573"/>
    <lineage>
        <taxon>Bacteria</taxon>
        <taxon>Bacillati</taxon>
        <taxon>Actinomycetota</taxon>
        <taxon>Actinomycetes</taxon>
        <taxon>Streptosporangiales</taxon>
        <taxon>Thermomonosporaceae</taxon>
        <taxon>Actinomadura</taxon>
    </lineage>
</organism>
<sequence>MFDVWETTRPARRLGEGSSYDDALDVLDEACLTRHRQAVANGEGATGMRFHFEIREGAAVVAGLSWRPDTDRPYSSVAATMRRVQEW</sequence>
<evidence type="ECO:0000313" key="4">
    <source>
        <dbReference type="Proteomes" id="UP000475532"/>
    </source>
</evidence>
<gene>
    <name evidence="2" type="ORF">E1284_33175</name>
    <name evidence="1" type="ORF">G3I70_29375</name>
</gene>
<dbReference type="OrthoDB" id="3483095at2"/>
<keyword evidence="3" id="KW-1185">Reference proteome</keyword>
<reference evidence="1 4" key="2">
    <citation type="submission" date="2020-01" db="EMBL/GenBank/DDBJ databases">
        <title>Insect and environment-associated Actinomycetes.</title>
        <authorList>
            <person name="Currrie C."/>
            <person name="Chevrette M."/>
            <person name="Carlson C."/>
            <person name="Stubbendieck R."/>
            <person name="Wendt-Pienkowski E."/>
        </authorList>
    </citation>
    <scope>NUCLEOTIDE SEQUENCE [LARGE SCALE GENOMIC DNA]</scope>
    <source>
        <strain evidence="1 4">SID10258</strain>
    </source>
</reference>
<dbReference type="RefSeq" id="WP_131944117.1">
    <property type="nucleotide sequence ID" value="NZ_BAAAMX010000021.1"/>
</dbReference>
<dbReference type="EMBL" id="JAAGLI010000802">
    <property type="protein sequence ID" value="NEA26577.1"/>
    <property type="molecule type" value="Genomic_DNA"/>
</dbReference>
<dbReference type="Proteomes" id="UP000295431">
    <property type="component" value="Unassembled WGS sequence"/>
</dbReference>
<evidence type="ECO:0000313" key="3">
    <source>
        <dbReference type="Proteomes" id="UP000295431"/>
    </source>
</evidence>
<name>A0A4R4NIZ4_9ACTN</name>